<proteinExistence type="predicted"/>
<reference evidence="2 3" key="1">
    <citation type="submission" date="2016-03" db="EMBL/GenBank/DDBJ databases">
        <title>Cyphomyrmex costatus WGS genome.</title>
        <authorList>
            <person name="Nygaard S."/>
            <person name="Hu H."/>
            <person name="Boomsma J."/>
            <person name="Zhang G."/>
        </authorList>
    </citation>
    <scope>NUCLEOTIDE SEQUENCE [LARGE SCALE GENOMIC DNA]</scope>
    <source>
        <strain evidence="2">MS0001</strain>
        <tissue evidence="2">Whole body</tissue>
    </source>
</reference>
<feature type="compositionally biased region" description="Low complexity" evidence="1">
    <location>
        <begin position="19"/>
        <end position="32"/>
    </location>
</feature>
<gene>
    <name evidence="2" type="ORF">ALC62_03925</name>
</gene>
<keyword evidence="3" id="KW-1185">Reference proteome</keyword>
<organism evidence="2 3">
    <name type="scientific">Cyphomyrmex costatus</name>
    <dbReference type="NCBI Taxonomy" id="456900"/>
    <lineage>
        <taxon>Eukaryota</taxon>
        <taxon>Metazoa</taxon>
        <taxon>Ecdysozoa</taxon>
        <taxon>Arthropoda</taxon>
        <taxon>Hexapoda</taxon>
        <taxon>Insecta</taxon>
        <taxon>Pterygota</taxon>
        <taxon>Neoptera</taxon>
        <taxon>Endopterygota</taxon>
        <taxon>Hymenoptera</taxon>
        <taxon>Apocrita</taxon>
        <taxon>Aculeata</taxon>
        <taxon>Formicoidea</taxon>
        <taxon>Formicidae</taxon>
        <taxon>Myrmicinae</taxon>
        <taxon>Cyphomyrmex</taxon>
    </lineage>
</organism>
<accession>A0A195CWU8</accession>
<feature type="region of interest" description="Disordered" evidence="1">
    <location>
        <begin position="1"/>
        <end position="32"/>
    </location>
</feature>
<protein>
    <submittedName>
        <fullName evidence="2">Uncharacterized protein</fullName>
    </submittedName>
</protein>
<dbReference type="EMBL" id="KQ977171">
    <property type="protein sequence ID" value="KYN05125.1"/>
    <property type="molecule type" value="Genomic_DNA"/>
</dbReference>
<sequence length="352" mass="40828">MTRLQQQHQDVTETESKNSRSTSSSTTDSFRFFTSCNSNYTEYDYKRSKIKRQSEKRKRAKRPLITSKPYITVFTDIKNTKSLKINKTSNKPVAKSKIELSKDYCPYSSDNCGCSSGCMVCDYGLYTYTTKNRSKLKSKNDKFYVSSSSNFRSLVSERNQKAIKSSGDINILSNKKRKLPKKKALKSCSPQSSDSCNHQSNYIKRDLELQITKNQKPTTKKKTSMRTFRKLQTTKIVVTLKLCKKKKIFKDAAENVSQKNVIKNWSLDSTNNYESNSDYTDYEKRINKTKKKKKLKNKSRGVKNLTKLKMSEFQSSIIDKSVKNEKNSKQTARVRPKSTSKDYLEFNFLWII</sequence>
<dbReference type="AlphaFoldDB" id="A0A195CWU8"/>
<evidence type="ECO:0000313" key="3">
    <source>
        <dbReference type="Proteomes" id="UP000078542"/>
    </source>
</evidence>
<name>A0A195CWU8_9HYME</name>
<evidence type="ECO:0000313" key="2">
    <source>
        <dbReference type="EMBL" id="KYN05125.1"/>
    </source>
</evidence>
<evidence type="ECO:0000256" key="1">
    <source>
        <dbReference type="SAM" id="MobiDB-lite"/>
    </source>
</evidence>
<dbReference type="Proteomes" id="UP000078542">
    <property type="component" value="Unassembled WGS sequence"/>
</dbReference>